<accession>A0A1G9Y0A8</accession>
<gene>
    <name evidence="1" type="ORF">SAMN05216498_1187</name>
</gene>
<evidence type="ECO:0000313" key="2">
    <source>
        <dbReference type="Proteomes" id="UP000199334"/>
    </source>
</evidence>
<keyword evidence="2" id="KW-1185">Reference proteome</keyword>
<dbReference type="AlphaFoldDB" id="A0A1G9Y0A8"/>
<sequence length="617" mass="69915">MKQISRMIPTTKQDQRLSNVLTLRDGQLLTGKVKKFFPGNKALIQLSGHQLVAQLDASLQANQNYLMQVKGTSPSIQLQVMQQQAVHSFDDAALMLLNLTGEKSTQANQTLLADMLKAQLPLQPQRVPSLIQLAKNNHVPNRQQILSEMVQRQLPLNQDVFNAIHQRINQPISFTNTIGQVQSQLNQARPTIESIQLNKQLDLLSSKSVSSQNLLDTLVVQVLKEVGRGSSTTFQLLQKAGLFQNVTFQEWSNTWSNWASQHNIQFSTSSSPTSLPPLPYNMTVDNLTNAMTQLGKQQIPLQERSLQSLNVLMQHLNTLVHSAPNQHQQSLLINGIQSDTWSRIGEGLPNQMKSAFQQLQSLLTNQSWNQAQQFLQTTEGQQLLNQLNSILSSQLTTSEQRGLSFWQTMIGQHSTNQQHFSVEQMKHFIQMTQVDSGVNRDYPTLQSLIHSVQSQMNSPGLNESLQQLNQMIHAMHLSQVDSPNRDWISFTVQFPKDLLGLNQDLFMEFEGKKQEDGSVHPKQCRVLFYLELPHLKETIIDMHVQNGHVDLTVFHAFPDQLKKLASPFVSTLSDNLTNQDYTSVQVQFKPIHNQATQTQTESNPTSYEWRQGVDFRI</sequence>
<organism evidence="1 2">
    <name type="scientific">Tenuibacillus multivorans</name>
    <dbReference type="NCBI Taxonomy" id="237069"/>
    <lineage>
        <taxon>Bacteria</taxon>
        <taxon>Bacillati</taxon>
        <taxon>Bacillota</taxon>
        <taxon>Bacilli</taxon>
        <taxon>Bacillales</taxon>
        <taxon>Bacillaceae</taxon>
        <taxon>Tenuibacillus</taxon>
    </lineage>
</organism>
<reference evidence="1 2" key="1">
    <citation type="submission" date="2016-10" db="EMBL/GenBank/DDBJ databases">
        <authorList>
            <person name="de Groot N.N."/>
        </authorList>
    </citation>
    <scope>NUCLEOTIDE SEQUENCE [LARGE SCALE GENOMIC DNA]</scope>
    <source>
        <strain evidence="1 2">CGMCC 1.3442</strain>
    </source>
</reference>
<name>A0A1G9Y0A8_9BACI</name>
<dbReference type="Proteomes" id="UP000199334">
    <property type="component" value="Unassembled WGS sequence"/>
</dbReference>
<dbReference type="RefSeq" id="WP_093855687.1">
    <property type="nucleotide sequence ID" value="NZ_BJVZ01000001.1"/>
</dbReference>
<protein>
    <recommendedName>
        <fullName evidence="3">Hook-length control protein FliK</fullName>
    </recommendedName>
</protein>
<dbReference type="OrthoDB" id="2351076at2"/>
<dbReference type="EMBL" id="FNIG01000002">
    <property type="protein sequence ID" value="SDN02477.1"/>
    <property type="molecule type" value="Genomic_DNA"/>
</dbReference>
<evidence type="ECO:0008006" key="3">
    <source>
        <dbReference type="Google" id="ProtNLM"/>
    </source>
</evidence>
<dbReference type="STRING" id="237069.SAMN05216498_1187"/>
<proteinExistence type="predicted"/>
<evidence type="ECO:0000313" key="1">
    <source>
        <dbReference type="EMBL" id="SDN02477.1"/>
    </source>
</evidence>